<dbReference type="EMBL" id="JACDTQ010002688">
    <property type="protein sequence ID" value="KAF5916761.1"/>
    <property type="molecule type" value="Genomic_DNA"/>
</dbReference>
<dbReference type="PANTHER" id="PTHR14199:SF29">
    <property type="entry name" value="NEUROBLASTOMA BREAKPOINT FAMILY MEMBER 4-RELATED"/>
    <property type="match status" value="1"/>
</dbReference>
<dbReference type="Gene3D" id="1.20.5.1700">
    <property type="match status" value="1"/>
</dbReference>
<keyword evidence="2" id="KW-1185">Reference proteome</keyword>
<evidence type="ECO:0000313" key="1">
    <source>
        <dbReference type="EMBL" id="KAF5916761.1"/>
    </source>
</evidence>
<proteinExistence type="predicted"/>
<gene>
    <name evidence="1" type="ORF">HPG69_005556</name>
</gene>
<organism evidence="1 2">
    <name type="scientific">Diceros bicornis minor</name>
    <name type="common">South-central black rhinoceros</name>
    <dbReference type="NCBI Taxonomy" id="77932"/>
    <lineage>
        <taxon>Eukaryota</taxon>
        <taxon>Metazoa</taxon>
        <taxon>Chordata</taxon>
        <taxon>Craniata</taxon>
        <taxon>Vertebrata</taxon>
        <taxon>Euteleostomi</taxon>
        <taxon>Mammalia</taxon>
        <taxon>Eutheria</taxon>
        <taxon>Laurasiatheria</taxon>
        <taxon>Perissodactyla</taxon>
        <taxon>Rhinocerotidae</taxon>
        <taxon>Diceros</taxon>
    </lineage>
</organism>
<evidence type="ECO:0000313" key="2">
    <source>
        <dbReference type="Proteomes" id="UP000551758"/>
    </source>
</evidence>
<name>A0A7J7EM95_DICBM</name>
<comment type="caution">
    <text evidence="1">The sequence shown here is derived from an EMBL/GenBank/DDBJ whole genome shotgun (WGS) entry which is preliminary data.</text>
</comment>
<dbReference type="PANTHER" id="PTHR14199">
    <property type="entry name" value="NEUROBLASTOMA BREAKPOINT FAMILY MEMBER 6-LIKE PROTEIN"/>
    <property type="match status" value="1"/>
</dbReference>
<reference evidence="1 2" key="1">
    <citation type="journal article" date="2020" name="Mol. Biol. Evol.">
        <title>Interspecific Gene Flow and the Evolution of Specialization in Black and White Rhinoceros.</title>
        <authorList>
            <person name="Moodley Y."/>
            <person name="Westbury M.V."/>
            <person name="Russo I.M."/>
            <person name="Gopalakrishnan S."/>
            <person name="Rakotoarivelo A."/>
            <person name="Olsen R.A."/>
            <person name="Prost S."/>
            <person name="Tunstall T."/>
            <person name="Ryder O.A."/>
            <person name="Dalen L."/>
            <person name="Bruford M.W."/>
        </authorList>
    </citation>
    <scope>NUCLEOTIDE SEQUENCE [LARGE SCALE GENOMIC DNA]</scope>
    <source>
        <strain evidence="1">SBR-YM</strain>
        <tissue evidence="1">Skin</tissue>
    </source>
</reference>
<sequence>MDSQVLIKLFPTSLALHLLPHITTSACLSPLSDPRAEMTVHAINQKLRSQLTRSEQGFRDLMEKFLVSQATTKSLANELQKYNQEQQLTYLRHMLQEGRDALALRHQHLNDLLTHDDPDDCQRQGFSEQLAEGCRLAKALPTCSAQVPGSQETPHLPSKCFHKLSWFPHHTWGHDRNRTDWVGVERRNVQGGGHAAPSVCSLPDAV</sequence>
<accession>A0A7J7EM95</accession>
<protein>
    <submittedName>
        <fullName evidence="1">Uncharacterized protein</fullName>
    </submittedName>
</protein>
<dbReference type="AlphaFoldDB" id="A0A7J7EM95"/>
<dbReference type="Proteomes" id="UP000551758">
    <property type="component" value="Unassembled WGS sequence"/>
</dbReference>
<dbReference type="InterPro" id="IPR055306">
    <property type="entry name" value="NBPF"/>
</dbReference>